<sequence>MHLLASRATSGGEAEAREGFGDRGFGSGSVASGGKCFDDEGFDNFTSGVTTSSEGGGGGFEQQGASAGGTLVALGQGDDFKLGRQRRDINIGFRRQRRQEEWWRRPPRDGGIGGRASASYGRDVKRRGDGDSLLGMVGVSASWRWSRASFGLLETE</sequence>
<dbReference type="AlphaFoldDB" id="A0A8J5WIW4"/>
<dbReference type="Proteomes" id="UP000729402">
    <property type="component" value="Unassembled WGS sequence"/>
</dbReference>
<feature type="region of interest" description="Disordered" evidence="1">
    <location>
        <begin position="102"/>
        <end position="129"/>
    </location>
</feature>
<reference evidence="2" key="1">
    <citation type="journal article" date="2021" name="bioRxiv">
        <title>Whole Genome Assembly and Annotation of Northern Wild Rice, Zizania palustris L., Supports a Whole Genome Duplication in the Zizania Genus.</title>
        <authorList>
            <person name="Haas M."/>
            <person name="Kono T."/>
            <person name="Macchietto M."/>
            <person name="Millas R."/>
            <person name="McGilp L."/>
            <person name="Shao M."/>
            <person name="Duquette J."/>
            <person name="Hirsch C.N."/>
            <person name="Kimball J."/>
        </authorList>
    </citation>
    <scope>NUCLEOTIDE SEQUENCE</scope>
    <source>
        <tissue evidence="2">Fresh leaf tissue</tissue>
    </source>
</reference>
<dbReference type="EMBL" id="JAAALK010000081">
    <property type="protein sequence ID" value="KAG8091190.1"/>
    <property type="molecule type" value="Genomic_DNA"/>
</dbReference>
<gene>
    <name evidence="2" type="ORF">GUJ93_ZPchr0011g27966</name>
</gene>
<evidence type="ECO:0000256" key="1">
    <source>
        <dbReference type="SAM" id="MobiDB-lite"/>
    </source>
</evidence>
<keyword evidence="3" id="KW-1185">Reference proteome</keyword>
<evidence type="ECO:0000313" key="3">
    <source>
        <dbReference type="Proteomes" id="UP000729402"/>
    </source>
</evidence>
<organism evidence="2 3">
    <name type="scientific">Zizania palustris</name>
    <name type="common">Northern wild rice</name>
    <dbReference type="NCBI Taxonomy" id="103762"/>
    <lineage>
        <taxon>Eukaryota</taxon>
        <taxon>Viridiplantae</taxon>
        <taxon>Streptophyta</taxon>
        <taxon>Embryophyta</taxon>
        <taxon>Tracheophyta</taxon>
        <taxon>Spermatophyta</taxon>
        <taxon>Magnoliopsida</taxon>
        <taxon>Liliopsida</taxon>
        <taxon>Poales</taxon>
        <taxon>Poaceae</taxon>
        <taxon>BOP clade</taxon>
        <taxon>Oryzoideae</taxon>
        <taxon>Oryzeae</taxon>
        <taxon>Zizaniinae</taxon>
        <taxon>Zizania</taxon>
    </lineage>
</organism>
<accession>A0A8J5WIW4</accession>
<reference evidence="2" key="2">
    <citation type="submission" date="2021-02" db="EMBL/GenBank/DDBJ databases">
        <authorList>
            <person name="Kimball J.A."/>
            <person name="Haas M.W."/>
            <person name="Macchietto M."/>
            <person name="Kono T."/>
            <person name="Duquette J."/>
            <person name="Shao M."/>
        </authorList>
    </citation>
    <scope>NUCLEOTIDE SEQUENCE</scope>
    <source>
        <tissue evidence="2">Fresh leaf tissue</tissue>
    </source>
</reference>
<feature type="region of interest" description="Disordered" evidence="1">
    <location>
        <begin position="43"/>
        <end position="65"/>
    </location>
</feature>
<protein>
    <submittedName>
        <fullName evidence="2">Uncharacterized protein</fullName>
    </submittedName>
</protein>
<evidence type="ECO:0000313" key="2">
    <source>
        <dbReference type="EMBL" id="KAG8091190.1"/>
    </source>
</evidence>
<proteinExistence type="predicted"/>
<feature type="region of interest" description="Disordered" evidence="1">
    <location>
        <begin position="1"/>
        <end position="25"/>
    </location>
</feature>
<name>A0A8J5WIW4_ZIZPA</name>
<comment type="caution">
    <text evidence="2">The sequence shown here is derived from an EMBL/GenBank/DDBJ whole genome shotgun (WGS) entry which is preliminary data.</text>
</comment>